<dbReference type="Gene3D" id="3.40.50.2000">
    <property type="entry name" value="Glycogen Phosphorylase B"/>
    <property type="match status" value="1"/>
</dbReference>
<proteinExistence type="predicted"/>
<dbReference type="PANTHER" id="PTHR12526">
    <property type="entry name" value="GLYCOSYLTRANSFERASE"/>
    <property type="match status" value="1"/>
</dbReference>
<organism evidence="1 2">
    <name type="scientific">Candidatus Gottesmanbacteria bacterium RIFCSPLOWO2_01_FULL_46_9</name>
    <dbReference type="NCBI Taxonomy" id="1798394"/>
    <lineage>
        <taxon>Bacteria</taxon>
        <taxon>Candidatus Gottesmaniibacteriota</taxon>
    </lineage>
</organism>
<dbReference type="SUPFAM" id="SSF53756">
    <property type="entry name" value="UDP-Glycosyltransferase/glycogen phosphorylase"/>
    <property type="match status" value="1"/>
</dbReference>
<name>A0A1F6AZS6_9BACT</name>
<dbReference type="EMBL" id="MFJX01000047">
    <property type="protein sequence ID" value="OGG30180.1"/>
    <property type="molecule type" value="Genomic_DNA"/>
</dbReference>
<reference evidence="1 2" key="1">
    <citation type="journal article" date="2016" name="Nat. Commun.">
        <title>Thousands of microbial genomes shed light on interconnected biogeochemical processes in an aquifer system.</title>
        <authorList>
            <person name="Anantharaman K."/>
            <person name="Brown C.T."/>
            <person name="Hug L.A."/>
            <person name="Sharon I."/>
            <person name="Castelle C.J."/>
            <person name="Probst A.J."/>
            <person name="Thomas B.C."/>
            <person name="Singh A."/>
            <person name="Wilkins M.J."/>
            <person name="Karaoz U."/>
            <person name="Brodie E.L."/>
            <person name="Williams K.H."/>
            <person name="Hubbard S.S."/>
            <person name="Banfield J.F."/>
        </authorList>
    </citation>
    <scope>NUCLEOTIDE SEQUENCE [LARGE SCALE GENOMIC DNA]</scope>
</reference>
<dbReference type="Proteomes" id="UP000176450">
    <property type="component" value="Unassembled WGS sequence"/>
</dbReference>
<comment type="caution">
    <text evidence="1">The sequence shown here is derived from an EMBL/GenBank/DDBJ whole genome shotgun (WGS) entry which is preliminary data.</text>
</comment>
<protein>
    <recommendedName>
        <fullName evidence="3">Glycosyl transferase family 1 domain-containing protein</fullName>
    </recommendedName>
</protein>
<dbReference type="AlphaFoldDB" id="A0A1F6AZS6"/>
<evidence type="ECO:0008006" key="3">
    <source>
        <dbReference type="Google" id="ProtNLM"/>
    </source>
</evidence>
<accession>A0A1F6AZS6</accession>
<evidence type="ECO:0000313" key="1">
    <source>
        <dbReference type="EMBL" id="OGG30180.1"/>
    </source>
</evidence>
<dbReference type="Pfam" id="PF13692">
    <property type="entry name" value="Glyco_trans_1_4"/>
    <property type="match status" value="1"/>
</dbReference>
<gene>
    <name evidence="1" type="ORF">A3A63_00915</name>
</gene>
<sequence>MKRGRILIVTQMYPSGSTGTSVKTLYTIRFLAKEGFIIDICCPHYHKMVKIPLTISGVTIYPFEKQTIGKFSFAYLLRAWKSLFSWKPFRAAKLYDRVIDTTIQALRTQHRYDYIFFDGFSTIQYTKMLDESHIYIDDEDITDLMWQRTLTTPNYLLRIFYAIEWMKCLLYERIFFRRVKEIWAISPNTKKRLQTLSNAKTSLMPTIVPSHQNVFHNQSKHIIFSGLLSWQENVVGLKWFLANCWDTIHASLPDTHLYITGQMADQDFAQYIKMFPHVTLLGFIPNLTSVYNRCALAIAPIFTNAGIKVKILTYLSFGLPVVANAEATWGMTSTDGIILSEKNQFTDSIIHLLADQNLRTSLSKKGKNNMTLHHSEKSLRTFFTQRGILV</sequence>
<evidence type="ECO:0000313" key="2">
    <source>
        <dbReference type="Proteomes" id="UP000176450"/>
    </source>
</evidence>